<feature type="region of interest" description="Disordered" evidence="1">
    <location>
        <begin position="245"/>
        <end position="316"/>
    </location>
</feature>
<dbReference type="GO" id="GO:0005667">
    <property type="term" value="C:transcription regulator complex"/>
    <property type="evidence" value="ECO:0007669"/>
    <property type="project" value="TreeGrafter"/>
</dbReference>
<dbReference type="Pfam" id="PF10545">
    <property type="entry name" value="MADF_DNA_bdg"/>
    <property type="match status" value="1"/>
</dbReference>
<accession>A0A7M5WWF9</accession>
<dbReference type="SMART" id="SM00595">
    <property type="entry name" value="MADF"/>
    <property type="match status" value="2"/>
</dbReference>
<reference evidence="3" key="1">
    <citation type="submission" date="2021-01" db="UniProtKB">
        <authorList>
            <consortium name="EnsemblMetazoa"/>
        </authorList>
    </citation>
    <scope>IDENTIFICATION</scope>
</reference>
<dbReference type="InterPro" id="IPR039353">
    <property type="entry name" value="TF_Adf1"/>
</dbReference>
<dbReference type="Proteomes" id="UP000594262">
    <property type="component" value="Unplaced"/>
</dbReference>
<evidence type="ECO:0000259" key="2">
    <source>
        <dbReference type="PROSITE" id="PS51029"/>
    </source>
</evidence>
<sequence length="463" mass="53770">MSDINNSVTNNITPKDEHMIVIIDPCDDEVTDNPDMFPENGEESRKLNDEEKRTLINFYKENPILWERLPYQKSKTEKAALRQKMVDLFDGQHTAEVLERAFLILRTSMLREVKLSRSGINQWQRKWRFYDDMLFLKDVLLKGKKRHSDFEEQDLLRMIEFYRENNILLNRNPIGIELHVELLNRLATDLDDRFTVRQIKSRFEGLVDRYRQEKLWINKFQGYNPSWSFYECMYELDEQCNFPSILDDPPTKKQRVSQPPNIEKSRPEHQRKTPQNSNTPPPSEESTSHSSKKPFRLAGVTLGGSKKPITNTLQDNENALEPPHKIAALDVTPSFVVSKSYQNLETVPGTLSSEDSVEYVQTREQSPSNDVRIIDSYSTKDSISNAGTPNHSLNQPALKVPVNNYQSLATGTTLSDKHREESAQRFGLVVADSLLQCEMSDWPRLKKKIMDLFYDYEENKCLS</sequence>
<evidence type="ECO:0000313" key="3">
    <source>
        <dbReference type="EnsemblMetazoa" id="CLYHEMP013865.1"/>
    </source>
</evidence>
<organism evidence="3 4">
    <name type="scientific">Clytia hemisphaerica</name>
    <dbReference type="NCBI Taxonomy" id="252671"/>
    <lineage>
        <taxon>Eukaryota</taxon>
        <taxon>Metazoa</taxon>
        <taxon>Cnidaria</taxon>
        <taxon>Hydrozoa</taxon>
        <taxon>Hydroidolina</taxon>
        <taxon>Leptothecata</taxon>
        <taxon>Obeliida</taxon>
        <taxon>Clytiidae</taxon>
        <taxon>Clytia</taxon>
    </lineage>
</organism>
<dbReference type="OrthoDB" id="5978360at2759"/>
<dbReference type="EnsemblMetazoa" id="CLYHEMT013865.1">
    <property type="protein sequence ID" value="CLYHEMP013865.1"/>
    <property type="gene ID" value="CLYHEMG013865"/>
</dbReference>
<dbReference type="PANTHER" id="PTHR12243">
    <property type="entry name" value="MADF DOMAIN TRANSCRIPTION FACTOR"/>
    <property type="match status" value="1"/>
</dbReference>
<dbReference type="GO" id="GO:0006357">
    <property type="term" value="P:regulation of transcription by RNA polymerase II"/>
    <property type="evidence" value="ECO:0007669"/>
    <property type="project" value="TreeGrafter"/>
</dbReference>
<protein>
    <recommendedName>
        <fullName evidence="2">MADF domain-containing protein</fullName>
    </recommendedName>
</protein>
<name>A0A7M5WWF9_9CNID</name>
<evidence type="ECO:0000256" key="1">
    <source>
        <dbReference type="SAM" id="MobiDB-lite"/>
    </source>
</evidence>
<keyword evidence="4" id="KW-1185">Reference proteome</keyword>
<dbReference type="PROSITE" id="PS51029">
    <property type="entry name" value="MADF"/>
    <property type="match status" value="1"/>
</dbReference>
<dbReference type="InterPro" id="IPR006578">
    <property type="entry name" value="MADF-dom"/>
</dbReference>
<dbReference type="AlphaFoldDB" id="A0A7M5WWF9"/>
<proteinExistence type="predicted"/>
<dbReference type="GO" id="GO:0005634">
    <property type="term" value="C:nucleus"/>
    <property type="evidence" value="ECO:0007669"/>
    <property type="project" value="TreeGrafter"/>
</dbReference>
<evidence type="ECO:0000313" key="4">
    <source>
        <dbReference type="Proteomes" id="UP000594262"/>
    </source>
</evidence>
<feature type="domain" description="MADF" evidence="2">
    <location>
        <begin position="54"/>
        <end position="141"/>
    </location>
</feature>
<dbReference type="PANTHER" id="PTHR12243:SF69">
    <property type="entry name" value="SI:CH73-59F11.3"/>
    <property type="match status" value="1"/>
</dbReference>